<protein>
    <submittedName>
        <fullName evidence="2 3">Uncharacterized protein</fullName>
    </submittedName>
</protein>
<dbReference type="Proteomes" id="UP000008810">
    <property type="component" value="Chromosome 2"/>
</dbReference>
<feature type="region of interest" description="Disordered" evidence="1">
    <location>
        <begin position="53"/>
        <end position="77"/>
    </location>
</feature>
<evidence type="ECO:0000256" key="1">
    <source>
        <dbReference type="SAM" id="MobiDB-lite"/>
    </source>
</evidence>
<keyword evidence="4" id="KW-1185">Reference proteome</keyword>
<evidence type="ECO:0000313" key="3">
    <source>
        <dbReference type="EnsemblPlants" id="PNT71591"/>
    </source>
</evidence>
<dbReference type="Gramene" id="PNT71591">
    <property type="protein sequence ID" value="PNT71591"/>
    <property type="gene ID" value="BRADI_2g31806v3"/>
</dbReference>
<name>A0A2K2DBE7_BRADI</name>
<dbReference type="AlphaFoldDB" id="A0A2K2DBE7"/>
<evidence type="ECO:0000313" key="2">
    <source>
        <dbReference type="EMBL" id="PNT71591.1"/>
    </source>
</evidence>
<organism evidence="2">
    <name type="scientific">Brachypodium distachyon</name>
    <name type="common">Purple false brome</name>
    <name type="synonym">Trachynia distachya</name>
    <dbReference type="NCBI Taxonomy" id="15368"/>
    <lineage>
        <taxon>Eukaryota</taxon>
        <taxon>Viridiplantae</taxon>
        <taxon>Streptophyta</taxon>
        <taxon>Embryophyta</taxon>
        <taxon>Tracheophyta</taxon>
        <taxon>Spermatophyta</taxon>
        <taxon>Magnoliopsida</taxon>
        <taxon>Liliopsida</taxon>
        <taxon>Poales</taxon>
        <taxon>Poaceae</taxon>
        <taxon>BOP clade</taxon>
        <taxon>Pooideae</taxon>
        <taxon>Stipodae</taxon>
        <taxon>Brachypodieae</taxon>
        <taxon>Brachypodium</taxon>
    </lineage>
</organism>
<reference evidence="2" key="2">
    <citation type="submission" date="2017-06" db="EMBL/GenBank/DDBJ databases">
        <title>WGS assembly of Brachypodium distachyon.</title>
        <authorList>
            <consortium name="The International Brachypodium Initiative"/>
            <person name="Lucas S."/>
            <person name="Harmon-Smith M."/>
            <person name="Lail K."/>
            <person name="Tice H."/>
            <person name="Grimwood J."/>
            <person name="Bruce D."/>
            <person name="Barry K."/>
            <person name="Shu S."/>
            <person name="Lindquist E."/>
            <person name="Wang M."/>
            <person name="Pitluck S."/>
            <person name="Vogel J.P."/>
            <person name="Garvin D.F."/>
            <person name="Mockler T.C."/>
            <person name="Schmutz J."/>
            <person name="Rokhsar D."/>
            <person name="Bevan M.W."/>
        </authorList>
    </citation>
    <scope>NUCLEOTIDE SEQUENCE</scope>
    <source>
        <strain evidence="2">Bd21</strain>
    </source>
</reference>
<dbReference type="EnsemblPlants" id="PNT71591">
    <property type="protein sequence ID" value="PNT71591"/>
    <property type="gene ID" value="BRADI_2g31806v3"/>
</dbReference>
<accession>A0A2K2DBE7</accession>
<reference evidence="2 3" key="1">
    <citation type="journal article" date="2010" name="Nature">
        <title>Genome sequencing and analysis of the model grass Brachypodium distachyon.</title>
        <authorList>
            <consortium name="International Brachypodium Initiative"/>
        </authorList>
    </citation>
    <scope>NUCLEOTIDE SEQUENCE [LARGE SCALE GENOMIC DNA]</scope>
    <source>
        <strain evidence="2 3">Bd21</strain>
    </source>
</reference>
<reference evidence="3" key="3">
    <citation type="submission" date="2018-08" db="UniProtKB">
        <authorList>
            <consortium name="EnsemblPlants"/>
        </authorList>
    </citation>
    <scope>IDENTIFICATION</scope>
    <source>
        <strain evidence="3">cv. Bd21</strain>
    </source>
</reference>
<gene>
    <name evidence="2" type="ORF">BRADI_2g31806v3</name>
</gene>
<proteinExistence type="predicted"/>
<dbReference type="EMBL" id="CM000881">
    <property type="protein sequence ID" value="PNT71591.1"/>
    <property type="molecule type" value="Genomic_DNA"/>
</dbReference>
<dbReference type="InParanoid" id="A0A2K2DBE7"/>
<sequence>MLACLQISWRHAGSRHGGGRLRWEAGAVAEQGQATTALEGRPGDGEVGAVAAEHQHATTKDGAGTAHWGGGDGAAGR</sequence>
<evidence type="ECO:0000313" key="4">
    <source>
        <dbReference type="Proteomes" id="UP000008810"/>
    </source>
</evidence>
<feature type="compositionally biased region" description="Gly residues" evidence="1">
    <location>
        <begin position="67"/>
        <end position="77"/>
    </location>
</feature>